<reference evidence="8" key="1">
    <citation type="submission" date="2021-12" db="EMBL/GenBank/DDBJ databases">
        <authorList>
            <person name="King R."/>
        </authorList>
    </citation>
    <scope>NUCLEOTIDE SEQUENCE</scope>
</reference>
<gene>
    <name evidence="8" type="ORF">BEMITA_LOCUS29</name>
</gene>
<comment type="subcellular location">
    <subcellularLocation>
        <location evidence="1">Nucleus</location>
    </subcellularLocation>
</comment>
<evidence type="ECO:0000313" key="8">
    <source>
        <dbReference type="EMBL" id="CAH0746862.1"/>
    </source>
</evidence>
<dbReference type="SMART" id="SM00426">
    <property type="entry name" value="TEA"/>
    <property type="match status" value="1"/>
</dbReference>
<evidence type="ECO:0000256" key="4">
    <source>
        <dbReference type="ARBA" id="ARBA00023242"/>
    </source>
</evidence>
<evidence type="ECO:0000256" key="5">
    <source>
        <dbReference type="PROSITE-ProRule" id="PRU00505"/>
    </source>
</evidence>
<dbReference type="Gene3D" id="6.10.20.40">
    <property type="entry name" value="TEA/ATTS domain"/>
    <property type="match status" value="1"/>
</dbReference>
<proteinExistence type="predicted"/>
<dbReference type="PANTHER" id="PTHR11834">
    <property type="entry name" value="TRANSCRIPTIONAL ENHANCER FACTOR TEF RELATED"/>
    <property type="match status" value="1"/>
</dbReference>
<keyword evidence="4" id="KW-0539">Nucleus</keyword>
<dbReference type="GO" id="GO:0035329">
    <property type="term" value="P:hippo signaling"/>
    <property type="evidence" value="ECO:0007669"/>
    <property type="project" value="TreeGrafter"/>
</dbReference>
<name>A0AAI8UUK7_BEMTA</name>
<evidence type="ECO:0000259" key="7">
    <source>
        <dbReference type="PROSITE" id="PS51088"/>
    </source>
</evidence>
<dbReference type="Proteomes" id="UP001152759">
    <property type="component" value="Unassembled WGS sequence"/>
</dbReference>
<keyword evidence="2" id="KW-0805">Transcription regulation</keyword>
<dbReference type="PRINTS" id="PR00065">
    <property type="entry name" value="TEADOMAIN"/>
</dbReference>
<dbReference type="Pfam" id="PF01285">
    <property type="entry name" value="TEA"/>
    <property type="match status" value="1"/>
</dbReference>
<dbReference type="GO" id="GO:0000978">
    <property type="term" value="F:RNA polymerase II cis-regulatory region sequence-specific DNA binding"/>
    <property type="evidence" value="ECO:0007669"/>
    <property type="project" value="TreeGrafter"/>
</dbReference>
<evidence type="ECO:0000256" key="6">
    <source>
        <dbReference type="SAM" id="MobiDB-lite"/>
    </source>
</evidence>
<feature type="compositionally biased region" description="Polar residues" evidence="6">
    <location>
        <begin position="16"/>
        <end position="41"/>
    </location>
</feature>
<dbReference type="EMBL" id="CAKKNF020000002">
    <property type="protein sequence ID" value="CAH0746862.1"/>
    <property type="molecule type" value="Genomic_DNA"/>
</dbReference>
<feature type="region of interest" description="Disordered" evidence="6">
    <location>
        <begin position="16"/>
        <end position="67"/>
    </location>
</feature>
<dbReference type="InterPro" id="IPR038096">
    <property type="entry name" value="TEA/ATTS_sf"/>
</dbReference>
<dbReference type="PROSITE" id="PS51088">
    <property type="entry name" value="TEA_2"/>
    <property type="match status" value="1"/>
</dbReference>
<feature type="domain" description="TEA" evidence="7">
    <location>
        <begin position="67"/>
        <end position="141"/>
    </location>
</feature>
<organism evidence="8 9">
    <name type="scientific">Bemisia tabaci</name>
    <name type="common">Sweetpotato whitefly</name>
    <name type="synonym">Aleurodes tabaci</name>
    <dbReference type="NCBI Taxonomy" id="7038"/>
    <lineage>
        <taxon>Eukaryota</taxon>
        <taxon>Metazoa</taxon>
        <taxon>Ecdysozoa</taxon>
        <taxon>Arthropoda</taxon>
        <taxon>Hexapoda</taxon>
        <taxon>Insecta</taxon>
        <taxon>Pterygota</taxon>
        <taxon>Neoptera</taxon>
        <taxon>Paraneoptera</taxon>
        <taxon>Hemiptera</taxon>
        <taxon>Sternorrhyncha</taxon>
        <taxon>Aleyrodoidea</taxon>
        <taxon>Aleyrodidae</taxon>
        <taxon>Aleyrodinae</taxon>
        <taxon>Bemisia</taxon>
    </lineage>
</organism>
<keyword evidence="9" id="KW-1185">Reference proteome</keyword>
<comment type="caution">
    <text evidence="8">The sequence shown here is derived from an EMBL/GenBank/DDBJ whole genome shotgun (WGS) entry which is preliminary data.</text>
</comment>
<feature type="DNA-binding region" description="TEA" evidence="5">
    <location>
        <begin position="67"/>
        <end position="141"/>
    </location>
</feature>
<dbReference type="GO" id="GO:0005667">
    <property type="term" value="C:transcription regulator complex"/>
    <property type="evidence" value="ECO:0007669"/>
    <property type="project" value="TreeGrafter"/>
</dbReference>
<dbReference type="GO" id="GO:0000981">
    <property type="term" value="F:DNA-binding transcription factor activity, RNA polymerase II-specific"/>
    <property type="evidence" value="ECO:0007669"/>
    <property type="project" value="TreeGrafter"/>
</dbReference>
<dbReference type="GO" id="GO:0005634">
    <property type="term" value="C:nucleus"/>
    <property type="evidence" value="ECO:0007669"/>
    <property type="project" value="UniProtKB-SubCell"/>
</dbReference>
<accession>A0AAI8UUK7</accession>
<dbReference type="InterPro" id="IPR050937">
    <property type="entry name" value="TEC1_TEAD_TF"/>
</dbReference>
<evidence type="ECO:0000313" key="9">
    <source>
        <dbReference type="Proteomes" id="UP001152759"/>
    </source>
</evidence>
<dbReference type="AlphaFoldDB" id="A0AAI8UUK7"/>
<dbReference type="PANTHER" id="PTHR11834:SF0">
    <property type="entry name" value="PROTEIN SCALLOPED"/>
    <property type="match status" value="1"/>
</dbReference>
<keyword evidence="3" id="KW-0804">Transcription</keyword>
<evidence type="ECO:0000256" key="3">
    <source>
        <dbReference type="ARBA" id="ARBA00023163"/>
    </source>
</evidence>
<protein>
    <recommendedName>
        <fullName evidence="7">TEA domain-containing protein</fullName>
    </recommendedName>
</protein>
<sequence length="163" mass="18274">MAECFSQQQWLRYGSVSGTISSPRTPTSAGPQATDANGFSSDSKHALDLSPTRLGVGDSSNDEDFADAEREGVWSPDIEQSFQEGLSIYPPNNRRKILYNGKLYGRLELIARHIKSRTGKTRTRQQVSSHIQVLAKQRLRKSKVLWRPYLQAGNTRVHKESQG</sequence>
<evidence type="ECO:0000256" key="2">
    <source>
        <dbReference type="ARBA" id="ARBA00023015"/>
    </source>
</evidence>
<dbReference type="GO" id="GO:0048568">
    <property type="term" value="P:embryonic organ development"/>
    <property type="evidence" value="ECO:0007669"/>
    <property type="project" value="TreeGrafter"/>
</dbReference>
<dbReference type="InterPro" id="IPR000818">
    <property type="entry name" value="TEA/ATTS_dom"/>
</dbReference>
<evidence type="ECO:0000256" key="1">
    <source>
        <dbReference type="ARBA" id="ARBA00004123"/>
    </source>
</evidence>